<keyword evidence="1" id="KW-0677">Repeat</keyword>
<feature type="domain" description="CBS" evidence="5">
    <location>
        <begin position="359"/>
        <end position="417"/>
    </location>
</feature>
<dbReference type="PANTHER" id="PTHR13780">
    <property type="entry name" value="AMP-ACTIVATED PROTEIN KINASE, GAMMA REGULATORY SUBUNIT"/>
    <property type="match status" value="1"/>
</dbReference>
<reference evidence="6" key="2">
    <citation type="submission" date="2017-06" db="EMBL/GenBank/DDBJ databases">
        <title>WGS assembly of Brachypodium distachyon.</title>
        <authorList>
            <consortium name="The International Brachypodium Initiative"/>
            <person name="Lucas S."/>
            <person name="Harmon-Smith M."/>
            <person name="Lail K."/>
            <person name="Tice H."/>
            <person name="Grimwood J."/>
            <person name="Bruce D."/>
            <person name="Barry K."/>
            <person name="Shu S."/>
            <person name="Lindquist E."/>
            <person name="Wang M."/>
            <person name="Pitluck S."/>
            <person name="Vogel J.P."/>
            <person name="Garvin D.F."/>
            <person name="Mockler T.C."/>
            <person name="Schmutz J."/>
            <person name="Rokhsar D."/>
            <person name="Bevan M.W."/>
        </authorList>
    </citation>
    <scope>NUCLEOTIDE SEQUENCE</scope>
    <source>
        <strain evidence="6">Bd21</strain>
    </source>
</reference>
<dbReference type="OrthoDB" id="681454at2759"/>
<organism evidence="6">
    <name type="scientific">Brachypodium distachyon</name>
    <name type="common">Purple false brome</name>
    <name type="synonym">Trachynia distachya</name>
    <dbReference type="NCBI Taxonomy" id="15368"/>
    <lineage>
        <taxon>Eukaryota</taxon>
        <taxon>Viridiplantae</taxon>
        <taxon>Streptophyta</taxon>
        <taxon>Embryophyta</taxon>
        <taxon>Tracheophyta</taxon>
        <taxon>Spermatophyta</taxon>
        <taxon>Magnoliopsida</taxon>
        <taxon>Liliopsida</taxon>
        <taxon>Poales</taxon>
        <taxon>Poaceae</taxon>
        <taxon>BOP clade</taxon>
        <taxon>Pooideae</taxon>
        <taxon>Stipodae</taxon>
        <taxon>Brachypodieae</taxon>
        <taxon>Brachypodium</taxon>
    </lineage>
</organism>
<dbReference type="Proteomes" id="UP000008810">
    <property type="component" value="Chromosome 3"/>
</dbReference>
<gene>
    <name evidence="7" type="primary">LOC100825221</name>
    <name evidence="6" type="ORF">BRADI_3g49840v3</name>
</gene>
<dbReference type="HOGENOM" id="CLU_056468_0_0_1"/>
<dbReference type="SUPFAM" id="SSF54631">
    <property type="entry name" value="CBS-domain pair"/>
    <property type="match status" value="1"/>
</dbReference>
<proteinExistence type="predicted"/>
<sequence>MAASILSHVVSDLCIGKPAVRVLPQSTPIAAALATLRAGADPFVFVDAALPSGAKAQQTTAATVVSVKVSVAEILCYVCGDDGNLGDPTAALGRPVSVLTAAVGDHAVTRRVDAQTSLLDAIDVLLASNAHSLVVALHGHARAGRKQKHHHLLLHNVSSSAADASYCVLTQEDIVRHLFGSISLFAPVACLTVSSLGLVRGRDAAHAVHVDADALDAIPLLRRSMAHCTAAVAVVADGDALVGEICPGVLGACDVESVSAAFAALSAGDVMTYIDCYSSPPEFLLRSIRAQLRDRGLHAMCDLMDAAHDDDDVASSLPLTPSSSSSSSATSSDDECWPLVARTRRARRVSSSGSFRWRSTEDVAACHGGSSLVAVMAQALAHRVGHVWVVDETSGVLVGVVSCADVLALLREHLRRECDSDDF</sequence>
<evidence type="ECO:0000259" key="5">
    <source>
        <dbReference type="PROSITE" id="PS51371"/>
    </source>
</evidence>
<dbReference type="Gene3D" id="3.10.580.10">
    <property type="entry name" value="CBS-domain"/>
    <property type="match status" value="1"/>
</dbReference>
<evidence type="ECO:0000313" key="8">
    <source>
        <dbReference type="Proteomes" id="UP000008810"/>
    </source>
</evidence>
<dbReference type="RefSeq" id="XP_003572749.1">
    <property type="nucleotide sequence ID" value="XM_003572701.3"/>
</dbReference>
<evidence type="ECO:0000256" key="4">
    <source>
        <dbReference type="SAM" id="MobiDB-lite"/>
    </source>
</evidence>
<evidence type="ECO:0000256" key="2">
    <source>
        <dbReference type="ARBA" id="ARBA00023122"/>
    </source>
</evidence>
<dbReference type="AlphaFoldDB" id="I1IBY8"/>
<dbReference type="InterPro" id="IPR046342">
    <property type="entry name" value="CBS_dom_sf"/>
</dbReference>
<feature type="region of interest" description="Disordered" evidence="4">
    <location>
        <begin position="314"/>
        <end position="333"/>
    </location>
</feature>
<dbReference type="GeneID" id="100825221"/>
<evidence type="ECO:0000313" key="6">
    <source>
        <dbReference type="EMBL" id="KQK00496.1"/>
    </source>
</evidence>
<dbReference type="PROSITE" id="PS51371">
    <property type="entry name" value="CBS"/>
    <property type="match status" value="1"/>
</dbReference>
<dbReference type="InterPro" id="IPR000644">
    <property type="entry name" value="CBS_dom"/>
</dbReference>
<dbReference type="EMBL" id="CM000882">
    <property type="protein sequence ID" value="KQK00496.1"/>
    <property type="molecule type" value="Genomic_DNA"/>
</dbReference>
<dbReference type="eggNOG" id="ENOG502QQK4">
    <property type="taxonomic scope" value="Eukaryota"/>
</dbReference>
<reference evidence="7" key="3">
    <citation type="submission" date="2018-08" db="UniProtKB">
        <authorList>
            <consortium name="EnsemblPlants"/>
        </authorList>
    </citation>
    <scope>IDENTIFICATION</scope>
    <source>
        <strain evidence="7">cv. Bd21</strain>
    </source>
</reference>
<dbReference type="Pfam" id="PF00571">
    <property type="entry name" value="CBS"/>
    <property type="match status" value="1"/>
</dbReference>
<reference evidence="6 7" key="1">
    <citation type="journal article" date="2010" name="Nature">
        <title>Genome sequencing and analysis of the model grass Brachypodium distachyon.</title>
        <authorList>
            <consortium name="International Brachypodium Initiative"/>
        </authorList>
    </citation>
    <scope>NUCLEOTIDE SEQUENCE [LARGE SCALE GENOMIC DNA]</scope>
    <source>
        <strain evidence="6 7">Bd21</strain>
    </source>
</reference>
<name>I1IBY8_BRADI</name>
<dbReference type="EnsemblPlants" id="KQK00496">
    <property type="protein sequence ID" value="KQK00496"/>
    <property type="gene ID" value="BRADI_3g49840v3"/>
</dbReference>
<accession>I1IBY8</accession>
<keyword evidence="2 3" id="KW-0129">CBS domain</keyword>
<feature type="compositionally biased region" description="Low complexity" evidence="4">
    <location>
        <begin position="314"/>
        <end position="331"/>
    </location>
</feature>
<dbReference type="SMART" id="SM00116">
    <property type="entry name" value="CBS"/>
    <property type="match status" value="1"/>
</dbReference>
<dbReference type="PANTHER" id="PTHR13780:SF56">
    <property type="entry name" value="OS04G0679600 PROTEIN"/>
    <property type="match status" value="1"/>
</dbReference>
<dbReference type="InterPro" id="IPR050511">
    <property type="entry name" value="AMPK_gamma/SDS23_families"/>
</dbReference>
<protein>
    <recommendedName>
        <fullName evidence="5">CBS domain-containing protein</fullName>
    </recommendedName>
</protein>
<evidence type="ECO:0000256" key="1">
    <source>
        <dbReference type="ARBA" id="ARBA00022737"/>
    </source>
</evidence>
<evidence type="ECO:0000313" key="7">
    <source>
        <dbReference type="EnsemblPlants" id="KQK00496"/>
    </source>
</evidence>
<evidence type="ECO:0000256" key="3">
    <source>
        <dbReference type="PROSITE-ProRule" id="PRU00703"/>
    </source>
</evidence>
<dbReference type="STRING" id="15368.I1IBY8"/>
<dbReference type="Gramene" id="KQK00496">
    <property type="protein sequence ID" value="KQK00496"/>
    <property type="gene ID" value="BRADI_3g49840v3"/>
</dbReference>
<dbReference type="OMA" id="VMTYIDC"/>
<dbReference type="KEGG" id="bdi:100825221"/>
<keyword evidence="8" id="KW-1185">Reference proteome</keyword>